<keyword evidence="4 6" id="KW-0862">Zinc</keyword>
<comment type="cofactor">
    <cofactor evidence="6">
        <name>Zn(2+)</name>
        <dbReference type="ChEBI" id="CHEBI:29105"/>
    </cofactor>
    <text evidence="6">Binds 1 zinc ion per subunit.</text>
</comment>
<dbReference type="AlphaFoldDB" id="A0A2H0LYQ1"/>
<proteinExistence type="inferred from homology"/>
<dbReference type="Pfam" id="PF01435">
    <property type="entry name" value="Peptidase_M48"/>
    <property type="match status" value="1"/>
</dbReference>
<evidence type="ECO:0000313" key="9">
    <source>
        <dbReference type="EMBL" id="PIQ89559.1"/>
    </source>
</evidence>
<feature type="domain" description="Peptidase M48" evidence="8">
    <location>
        <begin position="66"/>
        <end position="244"/>
    </location>
</feature>
<feature type="transmembrane region" description="Helical" evidence="7">
    <location>
        <begin position="7"/>
        <end position="26"/>
    </location>
</feature>
<evidence type="ECO:0000256" key="7">
    <source>
        <dbReference type="SAM" id="Phobius"/>
    </source>
</evidence>
<protein>
    <recommendedName>
        <fullName evidence="8">Peptidase M48 domain-containing protein</fullName>
    </recommendedName>
</protein>
<organism evidence="9 10">
    <name type="scientific">Candidatus Ghiorseimicrobium undicola</name>
    <dbReference type="NCBI Taxonomy" id="1974746"/>
    <lineage>
        <taxon>Bacteria</taxon>
        <taxon>Pseudomonadati</taxon>
        <taxon>Candidatus Omnitrophota</taxon>
        <taxon>Candidatus Ghiorseimicrobium</taxon>
    </lineage>
</organism>
<keyword evidence="3 6" id="KW-0378">Hydrolase</keyword>
<dbReference type="GO" id="GO:0046872">
    <property type="term" value="F:metal ion binding"/>
    <property type="evidence" value="ECO:0007669"/>
    <property type="project" value="UniProtKB-KW"/>
</dbReference>
<dbReference type="InterPro" id="IPR051156">
    <property type="entry name" value="Mito/Outer_Membr_Metalloprot"/>
</dbReference>
<evidence type="ECO:0000256" key="3">
    <source>
        <dbReference type="ARBA" id="ARBA00022801"/>
    </source>
</evidence>
<dbReference type="PROSITE" id="PS51257">
    <property type="entry name" value="PROKAR_LIPOPROTEIN"/>
    <property type="match status" value="1"/>
</dbReference>
<evidence type="ECO:0000256" key="6">
    <source>
        <dbReference type="RuleBase" id="RU003983"/>
    </source>
</evidence>
<dbReference type="InterPro" id="IPR001915">
    <property type="entry name" value="Peptidase_M48"/>
</dbReference>
<dbReference type="EMBL" id="PCWA01000035">
    <property type="protein sequence ID" value="PIQ89559.1"/>
    <property type="molecule type" value="Genomic_DNA"/>
</dbReference>
<dbReference type="PANTHER" id="PTHR22726">
    <property type="entry name" value="METALLOENDOPEPTIDASE OMA1"/>
    <property type="match status" value="1"/>
</dbReference>
<evidence type="ECO:0000256" key="4">
    <source>
        <dbReference type="ARBA" id="ARBA00022833"/>
    </source>
</evidence>
<dbReference type="CDD" id="cd07333">
    <property type="entry name" value="M48C_bepA_like"/>
    <property type="match status" value="1"/>
</dbReference>
<evidence type="ECO:0000256" key="5">
    <source>
        <dbReference type="ARBA" id="ARBA00023049"/>
    </source>
</evidence>
<evidence type="ECO:0000259" key="8">
    <source>
        <dbReference type="Pfam" id="PF01435"/>
    </source>
</evidence>
<sequence length="250" mass="28120">MLRKFSFFIFNFSFLILFICGCATIYNPATEKKEFIFISTSSEVSLGKSISRQAELEYPISGDIIQNKRLKKIGKKIAAVSDRQDLVYVFKVVKDKTLNAFSLPGGFVYVNSGLMDKADDDELACVIAHEVGHIAAKHAVKKLQVTIGYQLIMSIALNKATNIETSRAVNTVFGLISLGYSREDERLSDRLAVKYAYKAGFKPAAMISFFKKLKEEDQKALNYHIAFLESHPAIDERINNVKAEIERVEK</sequence>
<keyword evidence="7" id="KW-0812">Transmembrane</keyword>
<keyword evidence="2" id="KW-0479">Metal-binding</keyword>
<gene>
    <name evidence="9" type="ORF">COV72_02745</name>
</gene>
<dbReference type="Gene3D" id="3.30.2010.10">
    <property type="entry name" value="Metalloproteases ('zincins'), catalytic domain"/>
    <property type="match status" value="1"/>
</dbReference>
<keyword evidence="1 6" id="KW-0645">Protease</keyword>
<reference evidence="9 10" key="1">
    <citation type="submission" date="2017-09" db="EMBL/GenBank/DDBJ databases">
        <title>Depth-based differentiation of microbial function through sediment-hosted aquifers and enrichment of novel symbionts in the deep terrestrial subsurface.</title>
        <authorList>
            <person name="Probst A.J."/>
            <person name="Ladd B."/>
            <person name="Jarett J.K."/>
            <person name="Geller-Mcgrath D.E."/>
            <person name="Sieber C.M."/>
            <person name="Emerson J.B."/>
            <person name="Anantharaman K."/>
            <person name="Thomas B.C."/>
            <person name="Malmstrom R."/>
            <person name="Stieglmeier M."/>
            <person name="Klingl A."/>
            <person name="Woyke T."/>
            <person name="Ryan C.M."/>
            <person name="Banfield J.F."/>
        </authorList>
    </citation>
    <scope>NUCLEOTIDE SEQUENCE [LARGE SCALE GENOMIC DNA]</scope>
    <source>
        <strain evidence="9">CG11_big_fil_rev_8_21_14_0_20_42_13</strain>
    </source>
</reference>
<dbReference type="GO" id="GO:0004222">
    <property type="term" value="F:metalloendopeptidase activity"/>
    <property type="evidence" value="ECO:0007669"/>
    <property type="project" value="InterPro"/>
</dbReference>
<dbReference type="Proteomes" id="UP000229641">
    <property type="component" value="Unassembled WGS sequence"/>
</dbReference>
<comment type="caution">
    <text evidence="9">The sequence shown here is derived from an EMBL/GenBank/DDBJ whole genome shotgun (WGS) entry which is preliminary data.</text>
</comment>
<keyword evidence="5 6" id="KW-0482">Metalloprotease</keyword>
<comment type="similarity">
    <text evidence="6">Belongs to the peptidase M48 family.</text>
</comment>
<evidence type="ECO:0000256" key="1">
    <source>
        <dbReference type="ARBA" id="ARBA00022670"/>
    </source>
</evidence>
<dbReference type="PANTHER" id="PTHR22726:SF1">
    <property type="entry name" value="METALLOENDOPEPTIDASE OMA1, MITOCHONDRIAL"/>
    <property type="match status" value="1"/>
</dbReference>
<dbReference type="GO" id="GO:0051603">
    <property type="term" value="P:proteolysis involved in protein catabolic process"/>
    <property type="evidence" value="ECO:0007669"/>
    <property type="project" value="TreeGrafter"/>
</dbReference>
<keyword evidence="7" id="KW-0472">Membrane</keyword>
<evidence type="ECO:0000313" key="10">
    <source>
        <dbReference type="Proteomes" id="UP000229641"/>
    </source>
</evidence>
<keyword evidence="7" id="KW-1133">Transmembrane helix</keyword>
<evidence type="ECO:0000256" key="2">
    <source>
        <dbReference type="ARBA" id="ARBA00022723"/>
    </source>
</evidence>
<accession>A0A2H0LYQ1</accession>
<name>A0A2H0LYQ1_9BACT</name>
<dbReference type="GO" id="GO:0016020">
    <property type="term" value="C:membrane"/>
    <property type="evidence" value="ECO:0007669"/>
    <property type="project" value="TreeGrafter"/>
</dbReference>